<proteinExistence type="predicted"/>
<gene>
    <name evidence="1" type="ORF">H9850_09920</name>
</gene>
<evidence type="ECO:0000313" key="1">
    <source>
        <dbReference type="EMBL" id="HIX57768.1"/>
    </source>
</evidence>
<name>A0A9D1WET7_9GAMM</name>
<dbReference type="Proteomes" id="UP000886829">
    <property type="component" value="Unassembled WGS sequence"/>
</dbReference>
<reference evidence="1" key="1">
    <citation type="journal article" date="2021" name="PeerJ">
        <title>Extensive microbial diversity within the chicken gut microbiome revealed by metagenomics and culture.</title>
        <authorList>
            <person name="Gilroy R."/>
            <person name="Ravi A."/>
            <person name="Getino M."/>
            <person name="Pursley I."/>
            <person name="Horton D.L."/>
            <person name="Alikhan N.F."/>
            <person name="Baker D."/>
            <person name="Gharbi K."/>
            <person name="Hall N."/>
            <person name="Watson M."/>
            <person name="Adriaenssens E.M."/>
            <person name="Foster-Nyarko E."/>
            <person name="Jarju S."/>
            <person name="Secka A."/>
            <person name="Antonio M."/>
            <person name="Oren A."/>
            <person name="Chaudhuri R.R."/>
            <person name="La Ragione R."/>
            <person name="Hildebrand F."/>
            <person name="Pallen M.J."/>
        </authorList>
    </citation>
    <scope>NUCLEOTIDE SEQUENCE</scope>
    <source>
        <strain evidence="1">USASDec5-558</strain>
    </source>
</reference>
<protein>
    <submittedName>
        <fullName evidence="1">Uncharacterized protein</fullName>
    </submittedName>
</protein>
<organism evidence="1 2">
    <name type="scientific">Candidatus Anaerobiospirillum pullistercoris</name>
    <dbReference type="NCBI Taxonomy" id="2838452"/>
    <lineage>
        <taxon>Bacteria</taxon>
        <taxon>Pseudomonadati</taxon>
        <taxon>Pseudomonadota</taxon>
        <taxon>Gammaproteobacteria</taxon>
        <taxon>Aeromonadales</taxon>
        <taxon>Succinivibrionaceae</taxon>
        <taxon>Anaerobiospirillum</taxon>
    </lineage>
</organism>
<accession>A0A9D1WET7</accession>
<evidence type="ECO:0000313" key="2">
    <source>
        <dbReference type="Proteomes" id="UP000886829"/>
    </source>
</evidence>
<reference evidence="1" key="2">
    <citation type="submission" date="2021-04" db="EMBL/GenBank/DDBJ databases">
        <authorList>
            <person name="Gilroy R."/>
        </authorList>
    </citation>
    <scope>NUCLEOTIDE SEQUENCE</scope>
    <source>
        <strain evidence="1">USASDec5-558</strain>
    </source>
</reference>
<dbReference type="EMBL" id="DXEV01000196">
    <property type="protein sequence ID" value="HIX57768.1"/>
    <property type="molecule type" value="Genomic_DNA"/>
</dbReference>
<sequence length="84" mass="9797">MKFKDYCFNVAVALDQFINALIGGHPDETMSSRCYRNSQKYWYAKAAQRFLDFIFSPWGSDHCKQAYESELKRSQLFNVAGISR</sequence>
<comment type="caution">
    <text evidence="1">The sequence shown here is derived from an EMBL/GenBank/DDBJ whole genome shotgun (WGS) entry which is preliminary data.</text>
</comment>
<dbReference type="AlphaFoldDB" id="A0A9D1WET7"/>